<evidence type="ECO:0000313" key="2">
    <source>
        <dbReference type="Proteomes" id="UP000045706"/>
    </source>
</evidence>
<name>A0A0G4NNW0_VERLO</name>
<proteinExistence type="predicted"/>
<feature type="non-terminal residue" evidence="1">
    <location>
        <position position="95"/>
    </location>
</feature>
<protein>
    <submittedName>
        <fullName evidence="1">Uncharacterized protein</fullName>
    </submittedName>
</protein>
<accession>A0A0G4NNW0</accession>
<dbReference type="EMBL" id="CVQI01037209">
    <property type="protein sequence ID" value="CRK48026.1"/>
    <property type="molecule type" value="Genomic_DNA"/>
</dbReference>
<feature type="non-terminal residue" evidence="1">
    <location>
        <position position="1"/>
    </location>
</feature>
<dbReference type="Proteomes" id="UP000045706">
    <property type="component" value="Unassembled WGS sequence"/>
</dbReference>
<dbReference type="AlphaFoldDB" id="A0A0G4NNW0"/>
<evidence type="ECO:0000313" key="1">
    <source>
        <dbReference type="EMBL" id="CRK48026.1"/>
    </source>
</evidence>
<gene>
    <name evidence="1" type="ORF">BN1723_020482</name>
</gene>
<organism evidence="1 2">
    <name type="scientific">Verticillium longisporum</name>
    <name type="common">Verticillium dahliae var. longisporum</name>
    <dbReference type="NCBI Taxonomy" id="100787"/>
    <lineage>
        <taxon>Eukaryota</taxon>
        <taxon>Fungi</taxon>
        <taxon>Dikarya</taxon>
        <taxon>Ascomycota</taxon>
        <taxon>Pezizomycotina</taxon>
        <taxon>Sordariomycetes</taxon>
        <taxon>Hypocreomycetidae</taxon>
        <taxon>Glomerellales</taxon>
        <taxon>Plectosphaerellaceae</taxon>
        <taxon>Verticillium</taxon>
    </lineage>
</organism>
<sequence>QRDATAFINKYYATGAARPQVRKRENVEVTRYFAQIKVNVEELQRPCAIELFANVTSVGNFIVMKQPAQGLFYGKFSLDKAADPVELADTETKVV</sequence>
<reference evidence="2" key="1">
    <citation type="submission" date="2015-05" db="EMBL/GenBank/DDBJ databases">
        <authorList>
            <person name="Fogelqvist Johan"/>
        </authorList>
    </citation>
    <scope>NUCLEOTIDE SEQUENCE [LARGE SCALE GENOMIC DNA]</scope>
</reference>